<evidence type="ECO:0000256" key="3">
    <source>
        <dbReference type="ARBA" id="ARBA00022679"/>
    </source>
</evidence>
<sequence length="547" mass="62839">MKKFWLHSLLKSYAIIMVVIIGCLGLILSYAEWQGKNQEAERISQRAASRLADEVDYYNRRSNQLAQSLVENQAKLEGVYKYFALSPADYASWRLSDSVPDYVQVSLHQNINDIYVENDFIKGIDIALNDYKTVFVSTRDARGGKQLPAEDYKPAATAFPVAVYDKTADQNIGTVYVTVDEAIFANVLDNVRGKLPLAVRLWSPYGKEMLHFGDGQSVREARWIRKETVYNYVIQVALPASYLMDSAISSTSLIIISGLILVLLLYLILQRIFLNYQRQVADIVETIQAIAQGENEKRIATATKEQELLLIAANTNTMLDSLDKNIRDIYRLELSQKDANMRALQAQINPHFMYNTLEFIRMYAVMQSQEELADIIYEFSSLLRNNISDEMQTTLEKELEFCRKYSYLCMVRHPKSVAYGFKMDQGLEGLQLPKFSLQPLVENYFAHGIDYRRQDNVISVKALKKDGAVQLLIEDNGRGMTAEKLAQIRQMLASRQQDDSEKRESRKSIGIINVHERLLLFFGDRYHIQIESQENQGVRYRIEIQDE</sequence>
<reference evidence="7 8" key="1">
    <citation type="submission" date="2018-05" db="EMBL/GenBank/DDBJ databases">
        <title>Draft genome sequence of Streptococcus panodentis CCUG 70867T.</title>
        <authorList>
            <person name="Salva-Serra F."/>
            <person name="Mendez V."/>
            <person name="Jaen-Luchoro D."/>
            <person name="Gonzales-Siles L."/>
            <person name="Karlsson R."/>
            <person name="Engstrom-Jakobsson H."/>
            <person name="Busquets A."/>
            <person name="Gomila M."/>
            <person name="Pineiro-Iglesias B."/>
            <person name="Bennasar-Figueras A."/>
            <person name="Seeger M."/>
            <person name="Moore E."/>
        </authorList>
    </citation>
    <scope>NUCLEOTIDE SEQUENCE [LARGE SCALE GENOMIC DNA]</scope>
    <source>
        <strain evidence="7 8">CCUG 70867</strain>
    </source>
</reference>
<dbReference type="PANTHER" id="PTHR42713">
    <property type="entry name" value="HISTIDINE KINASE-RELATED"/>
    <property type="match status" value="1"/>
</dbReference>
<feature type="transmembrane region" description="Helical" evidence="5">
    <location>
        <begin position="250"/>
        <end position="269"/>
    </location>
</feature>
<evidence type="ECO:0000256" key="2">
    <source>
        <dbReference type="ARBA" id="ARBA00022553"/>
    </source>
</evidence>
<dbReference type="RefSeq" id="WP_209551954.1">
    <property type="nucleotide sequence ID" value="NZ_QFAY01000028.1"/>
</dbReference>
<dbReference type="EMBL" id="QFAY01000028">
    <property type="protein sequence ID" value="MBP2621951.1"/>
    <property type="molecule type" value="Genomic_DNA"/>
</dbReference>
<keyword evidence="3" id="KW-0808">Transferase</keyword>
<protein>
    <submittedName>
        <fullName evidence="7">Sensor histidine kinase</fullName>
    </submittedName>
</protein>
<keyword evidence="8" id="KW-1185">Reference proteome</keyword>
<evidence type="ECO:0000259" key="6">
    <source>
        <dbReference type="PROSITE" id="PS50885"/>
    </source>
</evidence>
<accession>A0ABS5AZV0</accession>
<comment type="caution">
    <text evidence="7">The sequence shown here is derived from an EMBL/GenBank/DDBJ whole genome shotgun (WGS) entry which is preliminary data.</text>
</comment>
<dbReference type="Pfam" id="PF02518">
    <property type="entry name" value="HATPase_c"/>
    <property type="match status" value="1"/>
</dbReference>
<evidence type="ECO:0000313" key="8">
    <source>
        <dbReference type="Proteomes" id="UP001519349"/>
    </source>
</evidence>
<proteinExistence type="predicted"/>
<evidence type="ECO:0000256" key="1">
    <source>
        <dbReference type="ARBA" id="ARBA00004370"/>
    </source>
</evidence>
<dbReference type="InterPro" id="IPR003594">
    <property type="entry name" value="HATPase_dom"/>
</dbReference>
<dbReference type="InterPro" id="IPR003660">
    <property type="entry name" value="HAMP_dom"/>
</dbReference>
<keyword evidence="5" id="KW-1133">Transmembrane helix</keyword>
<dbReference type="PROSITE" id="PS51257">
    <property type="entry name" value="PROKAR_LIPOPROTEIN"/>
    <property type="match status" value="1"/>
</dbReference>
<organism evidence="7 8">
    <name type="scientific">Streptococcus panodentis</name>
    <dbReference type="NCBI Taxonomy" id="1581472"/>
    <lineage>
        <taxon>Bacteria</taxon>
        <taxon>Bacillati</taxon>
        <taxon>Bacillota</taxon>
        <taxon>Bacilli</taxon>
        <taxon>Lactobacillales</taxon>
        <taxon>Streptococcaceae</taxon>
        <taxon>Streptococcus</taxon>
    </lineage>
</organism>
<dbReference type="PROSITE" id="PS50885">
    <property type="entry name" value="HAMP"/>
    <property type="match status" value="1"/>
</dbReference>
<feature type="transmembrane region" description="Helical" evidence="5">
    <location>
        <begin position="12"/>
        <end position="33"/>
    </location>
</feature>
<evidence type="ECO:0000313" key="7">
    <source>
        <dbReference type="EMBL" id="MBP2621951.1"/>
    </source>
</evidence>
<dbReference type="PANTHER" id="PTHR42713:SF2">
    <property type="entry name" value="TWO-COMPONENT SENSOR KINASE YESM"/>
    <property type="match status" value="1"/>
</dbReference>
<keyword evidence="5" id="KW-0812">Transmembrane</keyword>
<dbReference type="SUPFAM" id="SSF55874">
    <property type="entry name" value="ATPase domain of HSP90 chaperone/DNA topoisomerase II/histidine kinase"/>
    <property type="match status" value="1"/>
</dbReference>
<evidence type="ECO:0000256" key="5">
    <source>
        <dbReference type="SAM" id="Phobius"/>
    </source>
</evidence>
<comment type="subcellular location">
    <subcellularLocation>
        <location evidence="1">Membrane</location>
    </subcellularLocation>
</comment>
<dbReference type="Gene3D" id="6.10.340.10">
    <property type="match status" value="1"/>
</dbReference>
<keyword evidence="5" id="KW-0472">Membrane</keyword>
<dbReference type="Gene3D" id="3.30.565.10">
    <property type="entry name" value="Histidine kinase-like ATPase, C-terminal domain"/>
    <property type="match status" value="1"/>
</dbReference>
<dbReference type="InterPro" id="IPR051552">
    <property type="entry name" value="HptR"/>
</dbReference>
<name>A0ABS5AZV0_9STRE</name>
<gene>
    <name evidence="7" type="ORF">DHL47_11615</name>
</gene>
<keyword evidence="2" id="KW-0597">Phosphoprotein</keyword>
<dbReference type="Pfam" id="PF06580">
    <property type="entry name" value="His_kinase"/>
    <property type="match status" value="1"/>
</dbReference>
<evidence type="ECO:0000256" key="4">
    <source>
        <dbReference type="ARBA" id="ARBA00022777"/>
    </source>
</evidence>
<feature type="domain" description="HAMP" evidence="6">
    <location>
        <begin position="274"/>
        <end position="327"/>
    </location>
</feature>
<keyword evidence="4 7" id="KW-0418">Kinase</keyword>
<dbReference type="GO" id="GO:0016301">
    <property type="term" value="F:kinase activity"/>
    <property type="evidence" value="ECO:0007669"/>
    <property type="project" value="UniProtKB-KW"/>
</dbReference>
<dbReference type="InterPro" id="IPR010559">
    <property type="entry name" value="Sig_transdc_His_kin_internal"/>
</dbReference>
<dbReference type="Proteomes" id="UP001519349">
    <property type="component" value="Unassembled WGS sequence"/>
</dbReference>
<dbReference type="InterPro" id="IPR036890">
    <property type="entry name" value="HATPase_C_sf"/>
</dbReference>